<accession>H6WBL9</accession>
<evidence type="ECO:0000313" key="1">
    <source>
        <dbReference type="EMBL" id="AFA44856.1"/>
    </source>
</evidence>
<dbReference type="Pfam" id="PF11836">
    <property type="entry name" value="Phage_TAC_11"/>
    <property type="match status" value="1"/>
</dbReference>
<dbReference type="EMBL" id="JQ066768">
    <property type="protein sequence ID" value="AFA44856.1"/>
    <property type="molecule type" value="Genomic_DNA"/>
</dbReference>
<protein>
    <submittedName>
        <fullName evidence="1">Uncharacterized protein</fullName>
    </submittedName>
</protein>
<proteinExistence type="predicted"/>
<evidence type="ECO:0000313" key="2">
    <source>
        <dbReference type="Proteomes" id="UP000007518"/>
    </source>
</evidence>
<organism evidence="1 2">
    <name type="scientific">Rhodobacter phage RcapNL</name>
    <dbReference type="NCBI Taxonomy" id="1131316"/>
    <lineage>
        <taxon>Viruses</taxon>
        <taxon>Duplodnaviria</taxon>
        <taxon>Heunggongvirae</taxon>
        <taxon>Uroviricota</taxon>
        <taxon>Caudoviricetes</taxon>
        <taxon>Capnelvirus</taxon>
        <taxon>Capnelvirus RcapNL</taxon>
    </lineage>
</organism>
<keyword evidence="2" id="KW-1185">Reference proteome</keyword>
<reference evidence="1 2" key="1">
    <citation type="submission" date="2011-11" db="EMBL/GenBank/DDBJ databases">
        <authorList>
            <person name="Hynes A.P."/>
            <person name="Lang A.S."/>
        </authorList>
    </citation>
    <scope>NUCLEOTIDE SEQUENCE [LARGE SCALE GENOMIC DNA]</scope>
</reference>
<dbReference type="GeneID" id="14698221"/>
<dbReference type="RefSeq" id="YP_007518398.1">
    <property type="nucleotide sequence ID" value="NC_020489.1"/>
</dbReference>
<dbReference type="Proteomes" id="UP000007518">
    <property type="component" value="Segment"/>
</dbReference>
<gene>
    <name evidence="1" type="ORF">RcapNL_00016</name>
</gene>
<dbReference type="KEGG" id="vg:14698221"/>
<dbReference type="InterPro" id="IPR021791">
    <property type="entry name" value="Phage_TAC_11"/>
</dbReference>
<name>H6WBL9_9CAUD</name>
<sequence>MAIASTAPVIEEEIGGQVRRLVLRNAEIERFEAQYSIGIFELFDQLFGRGPAPQLRHVRDLVALAMVGGGMSDRAADAAMAEVGPEHALRLREIAQRVLGVAFMPSVLVPAGKKTWLSEGKPGGVTAWDVPAKVRNICGTMGRLPADVRAMTPRETIDLIEGWNAAQAEASGQVQAPTDAEFEELVARYG</sequence>